<accession>S8C1X6</accession>
<evidence type="ECO:0000313" key="8">
    <source>
        <dbReference type="Proteomes" id="UP000015453"/>
    </source>
</evidence>
<dbReference type="OrthoDB" id="6418713at2759"/>
<feature type="compositionally biased region" description="Basic and acidic residues" evidence="5">
    <location>
        <begin position="1"/>
        <end position="11"/>
    </location>
</feature>
<comment type="caution">
    <text evidence="7">The sequence shown here is derived from an EMBL/GenBank/DDBJ whole genome shotgun (WGS) entry which is preliminary data.</text>
</comment>
<feature type="domain" description="Sugar phosphate transporter" evidence="6">
    <location>
        <begin position="79"/>
        <end position="194"/>
    </location>
</feature>
<keyword evidence="2" id="KW-0812">Transmembrane</keyword>
<dbReference type="Proteomes" id="UP000015453">
    <property type="component" value="Unassembled WGS sequence"/>
</dbReference>
<feature type="domain" description="Sugar phosphate transporter" evidence="6">
    <location>
        <begin position="215"/>
        <end position="271"/>
    </location>
</feature>
<evidence type="ECO:0000256" key="4">
    <source>
        <dbReference type="ARBA" id="ARBA00023136"/>
    </source>
</evidence>
<comment type="subcellular location">
    <subcellularLocation>
        <location evidence="1">Membrane</location>
        <topology evidence="1">Multi-pass membrane protein</topology>
    </subcellularLocation>
</comment>
<feature type="region of interest" description="Disordered" evidence="5">
    <location>
        <begin position="1"/>
        <end position="26"/>
    </location>
</feature>
<dbReference type="InterPro" id="IPR050186">
    <property type="entry name" value="TPT_transporter"/>
</dbReference>
<dbReference type="EMBL" id="AUSU01009245">
    <property type="protein sequence ID" value="EPS58406.1"/>
    <property type="molecule type" value="Genomic_DNA"/>
</dbReference>
<evidence type="ECO:0000256" key="1">
    <source>
        <dbReference type="ARBA" id="ARBA00004141"/>
    </source>
</evidence>
<keyword evidence="8" id="KW-1185">Reference proteome</keyword>
<proteinExistence type="predicted"/>
<keyword evidence="4" id="KW-0472">Membrane</keyword>
<dbReference type="Pfam" id="PF03151">
    <property type="entry name" value="TPT"/>
    <property type="match status" value="2"/>
</dbReference>
<organism evidence="7 8">
    <name type="scientific">Genlisea aurea</name>
    <dbReference type="NCBI Taxonomy" id="192259"/>
    <lineage>
        <taxon>Eukaryota</taxon>
        <taxon>Viridiplantae</taxon>
        <taxon>Streptophyta</taxon>
        <taxon>Embryophyta</taxon>
        <taxon>Tracheophyta</taxon>
        <taxon>Spermatophyta</taxon>
        <taxon>Magnoliopsida</taxon>
        <taxon>eudicotyledons</taxon>
        <taxon>Gunneridae</taxon>
        <taxon>Pentapetalae</taxon>
        <taxon>asterids</taxon>
        <taxon>lamiids</taxon>
        <taxon>Lamiales</taxon>
        <taxon>Lentibulariaceae</taxon>
        <taxon>Genlisea</taxon>
    </lineage>
</organism>
<evidence type="ECO:0000259" key="6">
    <source>
        <dbReference type="Pfam" id="PF03151"/>
    </source>
</evidence>
<dbReference type="InterPro" id="IPR004853">
    <property type="entry name" value="Sugar_P_trans_dom"/>
</dbReference>
<evidence type="ECO:0000256" key="2">
    <source>
        <dbReference type="ARBA" id="ARBA00022692"/>
    </source>
</evidence>
<dbReference type="GO" id="GO:0016020">
    <property type="term" value="C:membrane"/>
    <property type="evidence" value="ECO:0007669"/>
    <property type="project" value="UniProtKB-SubCell"/>
</dbReference>
<keyword evidence="3" id="KW-1133">Transmembrane helix</keyword>
<dbReference type="AlphaFoldDB" id="S8C1X6"/>
<evidence type="ECO:0000313" key="7">
    <source>
        <dbReference type="EMBL" id="EPS58406.1"/>
    </source>
</evidence>
<evidence type="ECO:0000256" key="3">
    <source>
        <dbReference type="ARBA" id="ARBA00022989"/>
    </source>
</evidence>
<gene>
    <name evidence="7" type="ORF">M569_16407</name>
</gene>
<name>S8C1X6_9LAMI</name>
<evidence type="ECO:0000256" key="5">
    <source>
        <dbReference type="SAM" id="MobiDB-lite"/>
    </source>
</evidence>
<dbReference type="PANTHER" id="PTHR11132">
    <property type="entry name" value="SOLUTE CARRIER FAMILY 35"/>
    <property type="match status" value="1"/>
</dbReference>
<sequence>MDRIFSRRGGESLRAPSFRRRHGGAPPLTSPRRCIFRRLRSPFHVAIELRSRARRMRPIDREHFSEAAPVVERSESARRVKIGIYFATWWGLNVAIAHTIEHVAATVSMSKSGSFIHTHNQEWRAGIQCPRLEVPLGRNVSTDGLLVPHLPIIGGCGLAAVTELNFNMTGFMGAMISNLAFVFRNIFSKKGMKGEPVSEKLCRKSDLKSYGGMSAQSVFYHLYNQFSYMSLDEISPLTFSIGNTMKRISVIVSSIIIFQTPVQPVNALGACHCCSWNIPLFSGMHVVSSKYRLENTCISL</sequence>
<protein>
    <recommendedName>
        <fullName evidence="6">Sugar phosphate transporter domain-containing protein</fullName>
    </recommendedName>
</protein>
<reference evidence="7 8" key="1">
    <citation type="journal article" date="2013" name="BMC Genomics">
        <title>The miniature genome of a carnivorous plant Genlisea aurea contains a low number of genes and short non-coding sequences.</title>
        <authorList>
            <person name="Leushkin E.V."/>
            <person name="Sutormin R.A."/>
            <person name="Nabieva E.R."/>
            <person name="Penin A.A."/>
            <person name="Kondrashov A.S."/>
            <person name="Logacheva M.D."/>
        </authorList>
    </citation>
    <scope>NUCLEOTIDE SEQUENCE [LARGE SCALE GENOMIC DNA]</scope>
</reference>